<dbReference type="InterPro" id="IPR001460">
    <property type="entry name" value="PCN-bd_Tpept"/>
</dbReference>
<dbReference type="Gene3D" id="3.40.710.10">
    <property type="entry name" value="DD-peptidase/beta-lactamase superfamily"/>
    <property type="match status" value="1"/>
</dbReference>
<dbReference type="Proteomes" id="UP000231474">
    <property type="component" value="Unassembled WGS sequence"/>
</dbReference>
<dbReference type="AlphaFoldDB" id="A0A2M8L2Y4"/>
<dbReference type="SUPFAM" id="SSF56519">
    <property type="entry name" value="Penicillin binding protein dimerisation domain"/>
    <property type="match status" value="1"/>
</dbReference>
<dbReference type="PANTHER" id="PTHR30627">
    <property type="entry name" value="PEPTIDOGLYCAN D,D-TRANSPEPTIDASE"/>
    <property type="match status" value="1"/>
</dbReference>
<evidence type="ECO:0000259" key="4">
    <source>
        <dbReference type="Pfam" id="PF03717"/>
    </source>
</evidence>
<dbReference type="Gene3D" id="3.30.450.330">
    <property type="match status" value="1"/>
</dbReference>
<dbReference type="GO" id="GO:0071555">
    <property type="term" value="P:cell wall organization"/>
    <property type="evidence" value="ECO:0007669"/>
    <property type="project" value="TreeGrafter"/>
</dbReference>
<feature type="domain" description="Penicillin-binding protein transpeptidase" evidence="3">
    <location>
        <begin position="244"/>
        <end position="549"/>
    </location>
</feature>
<dbReference type="GO" id="GO:0008658">
    <property type="term" value="F:penicillin binding"/>
    <property type="evidence" value="ECO:0007669"/>
    <property type="project" value="InterPro"/>
</dbReference>
<dbReference type="Pfam" id="PF00905">
    <property type="entry name" value="Transpeptidase"/>
    <property type="match status" value="1"/>
</dbReference>
<evidence type="ECO:0000313" key="5">
    <source>
        <dbReference type="EMBL" id="PJE67256.1"/>
    </source>
</evidence>
<comment type="subcellular location">
    <subcellularLocation>
        <location evidence="1">Membrane</location>
    </subcellularLocation>
</comment>
<dbReference type="InterPro" id="IPR050515">
    <property type="entry name" value="Beta-lactam/transpept"/>
</dbReference>
<evidence type="ECO:0000259" key="3">
    <source>
        <dbReference type="Pfam" id="PF00905"/>
    </source>
</evidence>
<comment type="caution">
    <text evidence="5">The sequence shown here is derived from an EMBL/GenBank/DDBJ whole genome shotgun (WGS) entry which is preliminary data.</text>
</comment>
<evidence type="ECO:0000256" key="1">
    <source>
        <dbReference type="ARBA" id="ARBA00004370"/>
    </source>
</evidence>
<reference evidence="6" key="1">
    <citation type="submission" date="2017-09" db="EMBL/GenBank/DDBJ databases">
        <title>Depth-based differentiation of microbial function through sediment-hosted aquifers and enrichment of novel symbionts in the deep terrestrial subsurface.</title>
        <authorList>
            <person name="Probst A.J."/>
            <person name="Ladd B."/>
            <person name="Jarett J.K."/>
            <person name="Geller-Mcgrath D.E."/>
            <person name="Sieber C.M.K."/>
            <person name="Emerson J.B."/>
            <person name="Anantharaman K."/>
            <person name="Thomas B.C."/>
            <person name="Malmstrom R."/>
            <person name="Stieglmeier M."/>
            <person name="Klingl A."/>
            <person name="Woyke T."/>
            <person name="Ryan C.M."/>
            <person name="Banfield J.F."/>
        </authorList>
    </citation>
    <scope>NUCLEOTIDE SEQUENCE [LARGE SCALE GENOMIC DNA]</scope>
</reference>
<dbReference type="InterPro" id="IPR036138">
    <property type="entry name" value="PBP_dimer_sf"/>
</dbReference>
<dbReference type="InterPro" id="IPR012338">
    <property type="entry name" value="Beta-lactam/transpept-like"/>
</dbReference>
<dbReference type="SUPFAM" id="SSF56601">
    <property type="entry name" value="beta-lactamase/transpeptidase-like"/>
    <property type="match status" value="1"/>
</dbReference>
<feature type="domain" description="Penicillin-binding protein dimerisation" evidence="4">
    <location>
        <begin position="49"/>
        <end position="200"/>
    </location>
</feature>
<dbReference type="InterPro" id="IPR005311">
    <property type="entry name" value="PBP_dimer"/>
</dbReference>
<evidence type="ECO:0008006" key="7">
    <source>
        <dbReference type="Google" id="ProtNLM"/>
    </source>
</evidence>
<evidence type="ECO:0000256" key="2">
    <source>
        <dbReference type="ARBA" id="ARBA00023136"/>
    </source>
</evidence>
<sequence length="561" mass="62599">MSLWRAKTLLLGFFLFGFLVTFRLFYWQVLQGEKLQTLASSQYFQEQEIPAQRGQILTSDGFPLIGNKKAYLVYAILPQLEKEKEEITKLLGKILGPQTEEEIEKRLESENLVWVPLARKVDKEKKEEIEKLAISGIGFEEEGKRDYPEGSMAANLLGFVGKDASGKDKGYFGLEGFYDRLLSGRPGVLRQEKDASGRPILVGQRLLEEEVPGRDLELYLNRDIQFMVEDKLKKGIERYGAKSGSVVVMDPQTGGILAMASFPNYDPENYAKSDKSLFPNPVVAESFEPGSIFKILVMSAAINEQVVSPEDRCPKCAGPRTIGEYTIKTWDEKYRPEETMTEIIQYSDNVGMAYVAEKLGTEKMVSYLKKFGLGEETGVDLEEEGTPFLRKESDWAKIDLATAGFGQGVAITPIQMVTATAALANGGKLLEPQVAREIKSPEKEIEIKPKVKREVISEKTAKILTEMMINSVEKGEAKWAKPSGFRIAGKTGTAQIPIAGHYDKEKTIASFVGFAPADNPRFVMLVTLREPTSSPWGSETAAPLWFDIAKEIFVRWGILPK</sequence>
<organism evidence="5 6">
    <name type="scientific">Candidatus Shapirobacteria bacterium CG10_big_fil_rev_8_21_14_0_10_40_9</name>
    <dbReference type="NCBI Taxonomy" id="1974888"/>
    <lineage>
        <taxon>Bacteria</taxon>
        <taxon>Candidatus Shapironibacteriota</taxon>
    </lineage>
</organism>
<dbReference type="Pfam" id="PF03717">
    <property type="entry name" value="PBP_dimer"/>
    <property type="match status" value="1"/>
</dbReference>
<dbReference type="GO" id="GO:0005886">
    <property type="term" value="C:plasma membrane"/>
    <property type="evidence" value="ECO:0007669"/>
    <property type="project" value="TreeGrafter"/>
</dbReference>
<proteinExistence type="predicted"/>
<name>A0A2M8L2Y4_9BACT</name>
<dbReference type="Gene3D" id="3.90.1310.10">
    <property type="entry name" value="Penicillin-binding protein 2a (Domain 2)"/>
    <property type="match status" value="1"/>
</dbReference>
<evidence type="ECO:0000313" key="6">
    <source>
        <dbReference type="Proteomes" id="UP000231474"/>
    </source>
</evidence>
<keyword evidence="2" id="KW-0472">Membrane</keyword>
<protein>
    <recommendedName>
        <fullName evidence="7">Penicillin-binding protein 2</fullName>
    </recommendedName>
</protein>
<dbReference type="EMBL" id="PFEK01000066">
    <property type="protein sequence ID" value="PJE67256.1"/>
    <property type="molecule type" value="Genomic_DNA"/>
</dbReference>
<gene>
    <name evidence="5" type="ORF">COU95_03445</name>
</gene>
<dbReference type="PANTHER" id="PTHR30627:SF1">
    <property type="entry name" value="PEPTIDOGLYCAN D,D-TRANSPEPTIDASE FTSI"/>
    <property type="match status" value="1"/>
</dbReference>
<accession>A0A2M8L2Y4</accession>